<organism evidence="1 2">
    <name type="scientific">Castor canadensis</name>
    <name type="common">American beaver</name>
    <dbReference type="NCBI Taxonomy" id="51338"/>
    <lineage>
        <taxon>Eukaryota</taxon>
        <taxon>Metazoa</taxon>
        <taxon>Chordata</taxon>
        <taxon>Craniata</taxon>
        <taxon>Vertebrata</taxon>
        <taxon>Euteleostomi</taxon>
        <taxon>Mammalia</taxon>
        <taxon>Eutheria</taxon>
        <taxon>Euarchontoglires</taxon>
        <taxon>Glires</taxon>
        <taxon>Rodentia</taxon>
        <taxon>Castorimorpha</taxon>
        <taxon>Castoridae</taxon>
        <taxon>Castor</taxon>
    </lineage>
</organism>
<keyword evidence="1" id="KW-1185">Reference proteome</keyword>
<sequence>MRGLSGHLHGPTLLCFWSPVMTSSVLPPSTVPWGKGPAPAGSPPPHLLLRLCLERAEASPSPESQNRTFQDSTGPVFHCGNCGQQQRDPCQPRGCPWPLGTVSGLEADMPDEVNIDELLELEDEEERSRKIQGLLKSCTNPTEDFIQELLAKLRGLHKQPGLRQPSPSDDGSLSPLQDRARMAPP</sequence>
<protein>
    <submittedName>
        <fullName evidence="2">Protein phosphatase 1 regulatory subunit 14A isoform X1</fullName>
    </submittedName>
</protein>
<evidence type="ECO:0000313" key="1">
    <source>
        <dbReference type="Proteomes" id="UP001732720"/>
    </source>
</evidence>
<accession>A0AC58L7H9</accession>
<reference evidence="2" key="1">
    <citation type="submission" date="2025-08" db="UniProtKB">
        <authorList>
            <consortium name="RefSeq"/>
        </authorList>
    </citation>
    <scope>IDENTIFICATION</scope>
</reference>
<gene>
    <name evidence="2" type="primary">Ppp1r14a</name>
</gene>
<proteinExistence type="predicted"/>
<dbReference type="Proteomes" id="UP001732720">
    <property type="component" value="Chromosome 16"/>
</dbReference>
<name>A0AC58L7H9_CASCN</name>
<dbReference type="RefSeq" id="XP_073913109.1">
    <property type="nucleotide sequence ID" value="XM_074057008.1"/>
</dbReference>
<evidence type="ECO:0000313" key="2">
    <source>
        <dbReference type="RefSeq" id="XP_073913109.1"/>
    </source>
</evidence>